<accession>A0A7J6NGW9</accession>
<evidence type="ECO:0000313" key="6">
    <source>
        <dbReference type="Proteomes" id="UP000574390"/>
    </source>
</evidence>
<feature type="domain" description="Chitin-binding type-4" evidence="2">
    <location>
        <begin position="41"/>
        <end position="296"/>
    </location>
</feature>
<dbReference type="InterPro" id="IPR004302">
    <property type="entry name" value="Cellulose/chitin-bd_N"/>
</dbReference>
<dbReference type="OrthoDB" id="64893at2759"/>
<reference evidence="5 6" key="1">
    <citation type="submission" date="2020-04" db="EMBL/GenBank/DDBJ databases">
        <title>Perkinsus olseni comparative genomics.</title>
        <authorList>
            <person name="Bogema D.R."/>
        </authorList>
    </citation>
    <scope>NUCLEOTIDE SEQUENCE [LARGE SCALE GENOMIC DNA]</scope>
    <source>
        <strain evidence="3">00978-12</strain>
        <strain evidence="4">ATCC PRA-205</strain>
    </source>
</reference>
<evidence type="ECO:0000256" key="1">
    <source>
        <dbReference type="SAM" id="Phobius"/>
    </source>
</evidence>
<evidence type="ECO:0000313" key="4">
    <source>
        <dbReference type="EMBL" id="KAF4717268.1"/>
    </source>
</evidence>
<evidence type="ECO:0000313" key="5">
    <source>
        <dbReference type="Proteomes" id="UP000541610"/>
    </source>
</evidence>
<organism evidence="3 5">
    <name type="scientific">Perkinsus olseni</name>
    <name type="common">Perkinsus atlanticus</name>
    <dbReference type="NCBI Taxonomy" id="32597"/>
    <lineage>
        <taxon>Eukaryota</taxon>
        <taxon>Sar</taxon>
        <taxon>Alveolata</taxon>
        <taxon>Perkinsozoa</taxon>
        <taxon>Perkinsea</taxon>
        <taxon>Perkinsida</taxon>
        <taxon>Perkinsidae</taxon>
        <taxon>Perkinsus</taxon>
    </lineage>
</organism>
<keyword evidence="1" id="KW-0812">Transmembrane</keyword>
<dbReference type="Pfam" id="PF03067">
    <property type="entry name" value="LPMO_10"/>
    <property type="match status" value="1"/>
</dbReference>
<comment type="caution">
    <text evidence="3">The sequence shown here is derived from an EMBL/GenBank/DDBJ whole genome shotgun (WGS) entry which is preliminary data.</text>
</comment>
<dbReference type="Proteomes" id="UP000541610">
    <property type="component" value="Unassembled WGS sequence"/>
</dbReference>
<keyword evidence="1" id="KW-1133">Transmembrane helix</keyword>
<gene>
    <name evidence="3" type="ORF">FOZ60_010217</name>
    <name evidence="4" type="ORF">FOZ62_024799</name>
</gene>
<feature type="transmembrane region" description="Helical" evidence="1">
    <location>
        <begin position="12"/>
        <end position="38"/>
    </location>
</feature>
<dbReference type="Proteomes" id="UP000574390">
    <property type="component" value="Unassembled WGS sequence"/>
</dbReference>
<protein>
    <recommendedName>
        <fullName evidence="2">Chitin-binding type-4 domain-containing protein</fullName>
    </recommendedName>
</protein>
<dbReference type="AlphaFoldDB" id="A0A7J6NGW9"/>
<proteinExistence type="predicted"/>
<evidence type="ECO:0000313" key="3">
    <source>
        <dbReference type="EMBL" id="KAF4682717.1"/>
    </source>
</evidence>
<sequence length="299" mass="33587">MRMLEDLRRPIQSYYACFSFTQLPMLPILLIFSLSVGVHDHGFMTNPPARNKAAHPDNYYCPQCGNSVGAVGRIHAKGAPFPDNHDAEGTHGLCGDPWEGGKGDLLPLNQQTFMKEGPVVATYSRGQTVEIDMHLTVHHWGHFEFRICEGGLSGEKYSTQKAGQDCLNKNLLVRADPKTRTECQNAKTIDASNYDCQPLDAAHPERWYLPPQSYGTDGMNYKMEFKLPDNLTCNPCTMQWNWITGNSCLVEGYKEYFAKFKKEYPSLDPSWDQSNSILPSCDLTGGGEQFWNCADVTIQ</sequence>
<evidence type="ECO:0000259" key="2">
    <source>
        <dbReference type="Pfam" id="PF03067"/>
    </source>
</evidence>
<dbReference type="EMBL" id="JABANM010023807">
    <property type="protein sequence ID" value="KAF4717268.1"/>
    <property type="molecule type" value="Genomic_DNA"/>
</dbReference>
<dbReference type="EMBL" id="JABANP010000412">
    <property type="protein sequence ID" value="KAF4682717.1"/>
    <property type="molecule type" value="Genomic_DNA"/>
</dbReference>
<name>A0A7J6NGW9_PEROL</name>
<keyword evidence="1" id="KW-0472">Membrane</keyword>